<gene>
    <name evidence="2" type="ORF">CXB51_036355</name>
</gene>
<evidence type="ECO:0000259" key="1">
    <source>
        <dbReference type="Pfam" id="PF03372"/>
    </source>
</evidence>
<dbReference type="InterPro" id="IPR005135">
    <property type="entry name" value="Endo/exonuclease/phosphatase"/>
</dbReference>
<name>A0A8J6CII3_9ROSI</name>
<sequence>MEFSGGIWIGWKNSIDLEVVSNHSQFILVRICSKLHPHPVFVAFVYGSPDKQKRKILWNDLSHIVHREYVPWMAIGDFNAILSSEDKKNGHVKGRRCQSFGDFTDNALLHDLGFQGPPFTWHRGFLSERLDKAVGNDSWVEAFPNCLITHLPRIKSDHRPLLMKFCYDDNCQEVLIRDELENTLHHEEMLWKQKSRCEWLNLGDRNTSYFHRQAVNFFQKLYRKNPGLSRSLPSNAFPRLNIEYVDYLGQRVMNEEIRAVLFDMAPLKAPGSDGFQVAFFQNQWDNRGETICEWVKKVFEGGTINPEFNNTLIELIPKVSNLENFS</sequence>
<comment type="caution">
    <text evidence="2">The sequence shown here is derived from an EMBL/GenBank/DDBJ whole genome shotgun (WGS) entry which is preliminary data.</text>
</comment>
<keyword evidence="3" id="KW-1185">Reference proteome</keyword>
<dbReference type="PANTHER" id="PTHR33710:SF77">
    <property type="entry name" value="DNASE I-LIKE SUPERFAMILY PROTEIN"/>
    <property type="match status" value="1"/>
</dbReference>
<organism evidence="2 3">
    <name type="scientific">Gossypium anomalum</name>
    <dbReference type="NCBI Taxonomy" id="47600"/>
    <lineage>
        <taxon>Eukaryota</taxon>
        <taxon>Viridiplantae</taxon>
        <taxon>Streptophyta</taxon>
        <taxon>Embryophyta</taxon>
        <taxon>Tracheophyta</taxon>
        <taxon>Spermatophyta</taxon>
        <taxon>Magnoliopsida</taxon>
        <taxon>eudicotyledons</taxon>
        <taxon>Gunneridae</taxon>
        <taxon>Pentapetalae</taxon>
        <taxon>rosids</taxon>
        <taxon>malvids</taxon>
        <taxon>Malvales</taxon>
        <taxon>Malvaceae</taxon>
        <taxon>Malvoideae</taxon>
        <taxon>Gossypium</taxon>
    </lineage>
</organism>
<proteinExistence type="predicted"/>
<dbReference type="EMBL" id="JAHUZN010000013">
    <property type="protein sequence ID" value="KAG8472191.1"/>
    <property type="molecule type" value="Genomic_DNA"/>
</dbReference>
<feature type="domain" description="Endonuclease/exonuclease/phosphatase" evidence="1">
    <location>
        <begin position="5"/>
        <end position="158"/>
    </location>
</feature>
<evidence type="ECO:0000313" key="2">
    <source>
        <dbReference type="EMBL" id="KAG8472191.1"/>
    </source>
</evidence>
<dbReference type="Proteomes" id="UP000701853">
    <property type="component" value="Chromosome 13"/>
</dbReference>
<protein>
    <recommendedName>
        <fullName evidence="1">Endonuclease/exonuclease/phosphatase domain-containing protein</fullName>
    </recommendedName>
</protein>
<dbReference type="PANTHER" id="PTHR33710">
    <property type="entry name" value="BNAC02G09200D PROTEIN"/>
    <property type="match status" value="1"/>
</dbReference>
<dbReference type="GO" id="GO:0003824">
    <property type="term" value="F:catalytic activity"/>
    <property type="evidence" value="ECO:0007669"/>
    <property type="project" value="InterPro"/>
</dbReference>
<evidence type="ECO:0000313" key="3">
    <source>
        <dbReference type="Proteomes" id="UP000701853"/>
    </source>
</evidence>
<reference evidence="2 3" key="1">
    <citation type="journal article" date="2021" name="bioRxiv">
        <title>The Gossypium anomalum genome as a resource for cotton improvement and evolutionary analysis of hybrid incompatibility.</title>
        <authorList>
            <person name="Grover C.E."/>
            <person name="Yuan D."/>
            <person name="Arick M.A."/>
            <person name="Miller E.R."/>
            <person name="Hu G."/>
            <person name="Peterson D.G."/>
            <person name="Wendel J.F."/>
            <person name="Udall J.A."/>
        </authorList>
    </citation>
    <scope>NUCLEOTIDE SEQUENCE [LARGE SCALE GENOMIC DNA]</scope>
    <source>
        <strain evidence="2">JFW-Udall</strain>
        <tissue evidence="2">Leaf</tissue>
    </source>
</reference>
<dbReference type="AlphaFoldDB" id="A0A8J6CII3"/>
<dbReference type="SUPFAM" id="SSF56219">
    <property type="entry name" value="DNase I-like"/>
    <property type="match status" value="1"/>
</dbReference>
<dbReference type="InterPro" id="IPR036691">
    <property type="entry name" value="Endo/exonu/phosph_ase_sf"/>
</dbReference>
<dbReference type="OrthoDB" id="1001832at2759"/>
<accession>A0A8J6CII3</accession>
<dbReference type="Pfam" id="PF03372">
    <property type="entry name" value="Exo_endo_phos"/>
    <property type="match status" value="1"/>
</dbReference>
<dbReference type="Gene3D" id="3.60.10.10">
    <property type="entry name" value="Endonuclease/exonuclease/phosphatase"/>
    <property type="match status" value="1"/>
</dbReference>